<sequence>MHAVGTTPGLFLLQLNQYWDQTKTSAGNRDASVTLLIYRKQNPVLIERIELDLQETLPLTFDNAACATLRKLEFTQAKYYTTYQFDTQKYTDPGGYYMVWERCCRTDNLTNVNSSIAAGVGMVFYLEFPAMMKNGVSFKNSAPDFRLPNGSYICINKSFTFNAGATDVDGDQLKYSLVTPLNGYTNRGVPNSIDQSPRATYPLISWAPGYSLSNIIPGNPALRIDPATGQLSVRASQEGLYLFTVQCEEYRNGVLIGVVRRDFQLPVVDCSKNTPPPAVVLADGKSTAEINWCSTKPLVLSVEKNSVWAYQWQKDGINIRGSVTDTLQVAESGVYTVVKSQAKVCANDTVSQAVKVAVSKTAAVKLSVGTPAPYCAGDTVTIQADGQPGTQYQWRRDGQAIAGEQATLRVYQSGTYRVLTKSSVAECDGLDSLQVTINNRPVAQLNASAAKICPDSSVQLTVVSASGNSYTWQRDGAKLADTQSQVTASQAGTYQVTVTAPTGCTAVSNPYVLGQFDRPAVQFDSIAPVCITYPAPISLQGQPAGGIYAGAGVKANTFEPALAGVGRHELTYTITSSEGCRVSADRWAVVSGGPVLSGQTTYGIVKGATVQLVTQSDEPISRYEWSPPAALSQADVASPEASPVETTPYQLTAVGVSGCVATFSVLVEVSEPLYIPSAFSPNADGMNDSWVIPNIGSFPQAEVSIYSRWGELIFYSRGYERPWDGTYKQATVQTGVYTYQIKTGNKPLNTTYRGQLSVIH</sequence>
<dbReference type="Pfam" id="PF13585">
    <property type="entry name" value="CHU_C"/>
    <property type="match status" value="1"/>
</dbReference>
<dbReference type="HOGENOM" id="CLU_021635_0_0_10"/>
<dbReference type="NCBIfam" id="TIGR04131">
    <property type="entry name" value="Bac_Flav_CTERM"/>
    <property type="match status" value="1"/>
</dbReference>
<organism evidence="1 2">
    <name type="scientific">Spirosoma radiotolerans</name>
    <dbReference type="NCBI Taxonomy" id="1379870"/>
    <lineage>
        <taxon>Bacteria</taxon>
        <taxon>Pseudomonadati</taxon>
        <taxon>Bacteroidota</taxon>
        <taxon>Cytophagia</taxon>
        <taxon>Cytophagales</taxon>
        <taxon>Cytophagaceae</taxon>
        <taxon>Spirosoma</taxon>
    </lineage>
</organism>
<dbReference type="InterPro" id="IPR035986">
    <property type="entry name" value="PKD_dom_sf"/>
</dbReference>
<dbReference type="AlphaFoldDB" id="A0A0E3VAR5"/>
<dbReference type="KEGG" id="srd:SD10_14285"/>
<protein>
    <recommendedName>
        <fullName evidence="3">Ig-like domain-containing protein</fullName>
    </recommendedName>
</protein>
<dbReference type="OrthoDB" id="1490014at2"/>
<gene>
    <name evidence="1" type="ORF">SD10_14285</name>
</gene>
<reference evidence="1 2" key="1">
    <citation type="journal article" date="2014" name="Curr. Microbiol.">
        <title>Spirosoma radiotolerans sp. nov., a gamma-radiation-resistant bacterium isolated from gamma ray-irradiated soil.</title>
        <authorList>
            <person name="Lee J.J."/>
            <person name="Srinivasan S."/>
            <person name="Lim S."/>
            <person name="Joe M."/>
            <person name="Im S."/>
            <person name="Bae S.I."/>
            <person name="Park K.R."/>
            <person name="Han J.H."/>
            <person name="Park S.H."/>
            <person name="Joo B.M."/>
            <person name="Park S.J."/>
            <person name="Kim M.K."/>
        </authorList>
    </citation>
    <scope>NUCLEOTIDE SEQUENCE [LARGE SCALE GENOMIC DNA]</scope>
    <source>
        <strain evidence="1 2">DG5A</strain>
    </source>
</reference>
<dbReference type="STRING" id="1379870.SD10_14285"/>
<dbReference type="EMBL" id="CP010429">
    <property type="protein sequence ID" value="AKD58536.1"/>
    <property type="molecule type" value="Genomic_DNA"/>
</dbReference>
<dbReference type="InterPro" id="IPR026341">
    <property type="entry name" value="T9SS_type_B"/>
</dbReference>
<dbReference type="PATRIC" id="fig|1379870.5.peg.3106"/>
<dbReference type="Proteomes" id="UP000033054">
    <property type="component" value="Chromosome"/>
</dbReference>
<accession>A0A0E3VAR5</accession>
<evidence type="ECO:0000313" key="1">
    <source>
        <dbReference type="EMBL" id="AKD58536.1"/>
    </source>
</evidence>
<proteinExistence type="predicted"/>
<evidence type="ECO:0008006" key="3">
    <source>
        <dbReference type="Google" id="ProtNLM"/>
    </source>
</evidence>
<keyword evidence="2" id="KW-1185">Reference proteome</keyword>
<name>A0A0E3VAR5_9BACT</name>
<evidence type="ECO:0000313" key="2">
    <source>
        <dbReference type="Proteomes" id="UP000033054"/>
    </source>
</evidence>
<dbReference type="InterPro" id="IPR013783">
    <property type="entry name" value="Ig-like_fold"/>
</dbReference>
<dbReference type="Gene3D" id="2.60.40.10">
    <property type="entry name" value="Immunoglobulins"/>
    <property type="match status" value="2"/>
</dbReference>
<dbReference type="SUPFAM" id="SSF49299">
    <property type="entry name" value="PKD domain"/>
    <property type="match status" value="1"/>
</dbReference>